<evidence type="ECO:0000313" key="2">
    <source>
        <dbReference type="Proteomes" id="UP001431783"/>
    </source>
</evidence>
<protein>
    <submittedName>
        <fullName evidence="1">Uncharacterized protein</fullName>
    </submittedName>
</protein>
<dbReference type="AlphaFoldDB" id="A0AAW1U6K6"/>
<organism evidence="1 2">
    <name type="scientific">Henosepilachna vigintioctopunctata</name>
    <dbReference type="NCBI Taxonomy" id="420089"/>
    <lineage>
        <taxon>Eukaryota</taxon>
        <taxon>Metazoa</taxon>
        <taxon>Ecdysozoa</taxon>
        <taxon>Arthropoda</taxon>
        <taxon>Hexapoda</taxon>
        <taxon>Insecta</taxon>
        <taxon>Pterygota</taxon>
        <taxon>Neoptera</taxon>
        <taxon>Endopterygota</taxon>
        <taxon>Coleoptera</taxon>
        <taxon>Polyphaga</taxon>
        <taxon>Cucujiformia</taxon>
        <taxon>Coccinelloidea</taxon>
        <taxon>Coccinellidae</taxon>
        <taxon>Epilachninae</taxon>
        <taxon>Epilachnini</taxon>
        <taxon>Henosepilachna</taxon>
    </lineage>
</organism>
<evidence type="ECO:0000313" key="1">
    <source>
        <dbReference type="EMBL" id="KAK9876292.1"/>
    </source>
</evidence>
<keyword evidence="2" id="KW-1185">Reference proteome</keyword>
<comment type="caution">
    <text evidence="1">The sequence shown here is derived from an EMBL/GenBank/DDBJ whole genome shotgun (WGS) entry which is preliminary data.</text>
</comment>
<sequence length="167" mass="19161">MQENKAIDKNTEVQTKPDIITYYNAHKSGVDTNDQMCVCHIQRAAEYAALASGNFYTLLNLGGINSHVIHLGNKLESMIKRSFIKALLHELRLQAKKPMSIWTSHLFESSSEESDDDYPKTTLAKTVTKEYASVTQNYYVQNAFQRDHPYLSRNSWKTHPSEFNEKT</sequence>
<accession>A0AAW1U6K6</accession>
<proteinExistence type="predicted"/>
<gene>
    <name evidence="1" type="ORF">WA026_012589</name>
</gene>
<dbReference type="EMBL" id="JARQZJ010000036">
    <property type="protein sequence ID" value="KAK9876292.1"/>
    <property type="molecule type" value="Genomic_DNA"/>
</dbReference>
<reference evidence="1 2" key="1">
    <citation type="submission" date="2023-03" db="EMBL/GenBank/DDBJ databases">
        <title>Genome insight into feeding habits of ladybird beetles.</title>
        <authorList>
            <person name="Li H.-S."/>
            <person name="Huang Y.-H."/>
            <person name="Pang H."/>
        </authorList>
    </citation>
    <scope>NUCLEOTIDE SEQUENCE [LARGE SCALE GENOMIC DNA]</scope>
    <source>
        <strain evidence="1">SYSU_2023b</strain>
        <tissue evidence="1">Whole body</tissue>
    </source>
</reference>
<name>A0AAW1U6K6_9CUCU</name>
<dbReference type="Proteomes" id="UP001431783">
    <property type="component" value="Unassembled WGS sequence"/>
</dbReference>